<evidence type="ECO:0000313" key="2">
    <source>
        <dbReference type="Proteomes" id="UP000054495"/>
    </source>
</evidence>
<dbReference type="EMBL" id="KE125148">
    <property type="protein sequence ID" value="EPB70952.1"/>
    <property type="molecule type" value="Genomic_DNA"/>
</dbReference>
<keyword evidence="2" id="KW-1185">Reference proteome</keyword>
<protein>
    <submittedName>
        <fullName evidence="1">Uncharacterized protein</fullName>
    </submittedName>
</protein>
<proteinExistence type="predicted"/>
<reference evidence="1 2" key="1">
    <citation type="submission" date="2013-05" db="EMBL/GenBank/DDBJ databases">
        <title>Draft genome of the parasitic nematode Anyclostoma ceylanicum.</title>
        <authorList>
            <person name="Mitreva M."/>
        </authorList>
    </citation>
    <scope>NUCLEOTIDE SEQUENCE [LARGE SCALE GENOMIC DNA]</scope>
</reference>
<sequence length="74" mass="8328">MDMRAIIIESTQRLRDNLQMEAAAAKGGGTNDENIMEPVKHSQRTLLALEKWDASKPLGGNPQFPFKYLDKKVL</sequence>
<organism evidence="1 2">
    <name type="scientific">Ancylostoma ceylanicum</name>
    <dbReference type="NCBI Taxonomy" id="53326"/>
    <lineage>
        <taxon>Eukaryota</taxon>
        <taxon>Metazoa</taxon>
        <taxon>Ecdysozoa</taxon>
        <taxon>Nematoda</taxon>
        <taxon>Chromadorea</taxon>
        <taxon>Rhabditida</taxon>
        <taxon>Rhabditina</taxon>
        <taxon>Rhabditomorpha</taxon>
        <taxon>Strongyloidea</taxon>
        <taxon>Ancylostomatidae</taxon>
        <taxon>Ancylostomatinae</taxon>
        <taxon>Ancylostoma</taxon>
    </lineage>
</organism>
<accession>A0A0D6LTI8</accession>
<name>A0A0D6LTI8_9BILA</name>
<gene>
    <name evidence="1" type="ORF">ANCCEY_09951</name>
</gene>
<evidence type="ECO:0000313" key="1">
    <source>
        <dbReference type="EMBL" id="EPB70952.1"/>
    </source>
</evidence>
<dbReference type="Proteomes" id="UP000054495">
    <property type="component" value="Unassembled WGS sequence"/>
</dbReference>
<dbReference type="AlphaFoldDB" id="A0A0D6LTI8"/>